<dbReference type="PROSITE" id="PS01124">
    <property type="entry name" value="HTH_ARAC_FAMILY_2"/>
    <property type="match status" value="1"/>
</dbReference>
<keyword evidence="2 5" id="KW-0238">DNA-binding</keyword>
<dbReference type="Pfam" id="PF20240">
    <property type="entry name" value="DUF6597"/>
    <property type="match status" value="1"/>
</dbReference>
<name>A0AAE3W4H1_9ACTN</name>
<evidence type="ECO:0000313" key="6">
    <source>
        <dbReference type="Proteomes" id="UP001240236"/>
    </source>
</evidence>
<dbReference type="PROSITE" id="PS00041">
    <property type="entry name" value="HTH_ARAC_FAMILY_1"/>
    <property type="match status" value="2"/>
</dbReference>
<accession>A0AAE3W4H1</accession>
<comment type="caution">
    <text evidence="5">The sequence shown here is derived from an EMBL/GenBank/DDBJ whole genome shotgun (WGS) entry which is preliminary data.</text>
</comment>
<evidence type="ECO:0000256" key="2">
    <source>
        <dbReference type="ARBA" id="ARBA00023125"/>
    </source>
</evidence>
<dbReference type="InterPro" id="IPR018060">
    <property type="entry name" value="HTH_AraC"/>
</dbReference>
<keyword evidence="6" id="KW-1185">Reference proteome</keyword>
<dbReference type="InterPro" id="IPR050204">
    <property type="entry name" value="AraC_XylS_family_regulators"/>
</dbReference>
<dbReference type="Proteomes" id="UP001240236">
    <property type="component" value="Unassembled WGS sequence"/>
</dbReference>
<dbReference type="PANTHER" id="PTHR46796">
    <property type="entry name" value="HTH-TYPE TRANSCRIPTIONAL ACTIVATOR RHAS-RELATED"/>
    <property type="match status" value="1"/>
</dbReference>
<evidence type="ECO:0000256" key="1">
    <source>
        <dbReference type="ARBA" id="ARBA00023015"/>
    </source>
</evidence>
<protein>
    <submittedName>
        <fullName evidence="5">AraC-like DNA-binding protein</fullName>
    </submittedName>
</protein>
<evidence type="ECO:0000313" key="5">
    <source>
        <dbReference type="EMBL" id="MDQ0368549.1"/>
    </source>
</evidence>
<reference evidence="5 6" key="1">
    <citation type="submission" date="2023-07" db="EMBL/GenBank/DDBJ databases">
        <title>Sequencing the genomes of 1000 actinobacteria strains.</title>
        <authorList>
            <person name="Klenk H.-P."/>
        </authorList>
    </citation>
    <scope>NUCLEOTIDE SEQUENCE [LARGE SCALE GENOMIC DNA]</scope>
    <source>
        <strain evidence="5 6">DSM 44709</strain>
    </source>
</reference>
<organism evidence="5 6">
    <name type="scientific">Catenuloplanes indicus</name>
    <dbReference type="NCBI Taxonomy" id="137267"/>
    <lineage>
        <taxon>Bacteria</taxon>
        <taxon>Bacillati</taxon>
        <taxon>Actinomycetota</taxon>
        <taxon>Actinomycetes</taxon>
        <taxon>Micromonosporales</taxon>
        <taxon>Micromonosporaceae</taxon>
        <taxon>Catenuloplanes</taxon>
    </lineage>
</organism>
<dbReference type="InterPro" id="IPR046532">
    <property type="entry name" value="DUF6597"/>
</dbReference>
<dbReference type="Gene3D" id="1.10.10.60">
    <property type="entry name" value="Homeodomain-like"/>
    <property type="match status" value="1"/>
</dbReference>
<gene>
    <name evidence="5" type="ORF">J2S42_005218</name>
</gene>
<dbReference type="InterPro" id="IPR009057">
    <property type="entry name" value="Homeodomain-like_sf"/>
</dbReference>
<dbReference type="SMART" id="SM00342">
    <property type="entry name" value="HTH_ARAC"/>
    <property type="match status" value="1"/>
</dbReference>
<feature type="domain" description="HTH araC/xylS-type" evidence="4">
    <location>
        <begin position="163"/>
        <end position="264"/>
    </location>
</feature>
<dbReference type="EMBL" id="JAUSUZ010000001">
    <property type="protein sequence ID" value="MDQ0368549.1"/>
    <property type="molecule type" value="Genomic_DNA"/>
</dbReference>
<keyword evidence="1" id="KW-0805">Transcription regulation</keyword>
<dbReference type="AlphaFoldDB" id="A0AAE3W4H1"/>
<dbReference type="GO" id="GO:0043565">
    <property type="term" value="F:sequence-specific DNA binding"/>
    <property type="evidence" value="ECO:0007669"/>
    <property type="project" value="InterPro"/>
</dbReference>
<proteinExistence type="predicted"/>
<sequence length="268" mass="28697">MTATALGQTRQATASTGGLLPGGDFRLTRLPPSDAVAELVERHWLVSWDLPAGRTSAATLLPHPCVNLTWLPGTPVMVNGVGRGLFTYPLAGKGLVFGVKFRPGGFAPFRSGEVAELTDRTEPLHHAGELAAELAAATDLTGMAAAAERHLLTRWPAPDPAVAQVGQIIRAMLHDPDVRRVDDVAARFGLSARSLQRLFRAYVGVTPKAVLARYRLHEAAERLADPGAGGLARVAADLGYCDQSHFIRDFTRVVGRTPGNFEYRHSGP</sequence>
<dbReference type="GO" id="GO:0003700">
    <property type="term" value="F:DNA-binding transcription factor activity"/>
    <property type="evidence" value="ECO:0007669"/>
    <property type="project" value="InterPro"/>
</dbReference>
<dbReference type="RefSeq" id="WP_307243172.1">
    <property type="nucleotide sequence ID" value="NZ_JAUSUZ010000001.1"/>
</dbReference>
<evidence type="ECO:0000256" key="3">
    <source>
        <dbReference type="ARBA" id="ARBA00023163"/>
    </source>
</evidence>
<dbReference type="Pfam" id="PF12833">
    <property type="entry name" value="HTH_18"/>
    <property type="match status" value="1"/>
</dbReference>
<dbReference type="InterPro" id="IPR018062">
    <property type="entry name" value="HTH_AraC-typ_CS"/>
</dbReference>
<keyword evidence="3" id="KW-0804">Transcription</keyword>
<dbReference type="SUPFAM" id="SSF46689">
    <property type="entry name" value="Homeodomain-like"/>
    <property type="match status" value="2"/>
</dbReference>
<evidence type="ECO:0000259" key="4">
    <source>
        <dbReference type="PROSITE" id="PS01124"/>
    </source>
</evidence>